<dbReference type="eggNOG" id="ENOG50309CI">
    <property type="taxonomic scope" value="Bacteria"/>
</dbReference>
<sequence>MKKRVAIEDSLKNVRDFLQREGYQVSSLEQNKNNLDNYDAVIVSGQDENFMGMRDTLTKASVIDATGKTPMQVYDQLKRDLR</sequence>
<proteinExistence type="predicted"/>
<evidence type="ECO:0008006" key="3">
    <source>
        <dbReference type="Google" id="ProtNLM"/>
    </source>
</evidence>
<organism evidence="1 2">
    <name type="scientific">Caldisalinibacter kiritimatiensis</name>
    <dbReference type="NCBI Taxonomy" id="1304284"/>
    <lineage>
        <taxon>Bacteria</taxon>
        <taxon>Bacillati</taxon>
        <taxon>Bacillota</taxon>
        <taxon>Tissierellia</taxon>
        <taxon>Tissierellales</taxon>
        <taxon>Thermohalobacteraceae</taxon>
        <taxon>Caldisalinibacter</taxon>
    </lineage>
</organism>
<reference evidence="1 2" key="1">
    <citation type="journal article" date="2015" name="Geomicrobiol. J.">
        <title>Caldisalinibacter kiritimatiensis gen. nov., sp. nov., a moderately thermohalophilic thiosulfate-reducing bacterium from a hypersaline microbial mat.</title>
        <authorList>
            <person name="Ben Hania W."/>
            <person name="Joseph M."/>
            <person name="Fiebig A."/>
            <person name="Bunk B."/>
            <person name="Klenk H.-P."/>
            <person name="Fardeau M.-L."/>
            <person name="Spring S."/>
        </authorList>
    </citation>
    <scope>NUCLEOTIDE SEQUENCE [LARGE SCALE GENOMIC DNA]</scope>
    <source>
        <strain evidence="1 2">L21-TH-D2</strain>
    </source>
</reference>
<gene>
    <name evidence="1" type="ORF">L21TH_0270</name>
</gene>
<dbReference type="AlphaFoldDB" id="R1CYK9"/>
<dbReference type="EMBL" id="ARZA01000040">
    <property type="protein sequence ID" value="EOD01664.1"/>
    <property type="molecule type" value="Genomic_DNA"/>
</dbReference>
<dbReference type="Pfam" id="PF03698">
    <property type="entry name" value="UPF0180"/>
    <property type="match status" value="1"/>
</dbReference>
<dbReference type="OrthoDB" id="1708042at2"/>
<keyword evidence="2" id="KW-1185">Reference proteome</keyword>
<dbReference type="InterPro" id="IPR005370">
    <property type="entry name" value="UPF0180"/>
</dbReference>
<evidence type="ECO:0000313" key="1">
    <source>
        <dbReference type="EMBL" id="EOD01664.1"/>
    </source>
</evidence>
<dbReference type="STRING" id="1304284.L21TH_0270"/>
<dbReference type="Proteomes" id="UP000013378">
    <property type="component" value="Unassembled WGS sequence"/>
</dbReference>
<comment type="caution">
    <text evidence="1">The sequence shown here is derived from an EMBL/GenBank/DDBJ whole genome shotgun (WGS) entry which is preliminary data.</text>
</comment>
<protein>
    <recommendedName>
        <fullName evidence="3">YkuS family protein</fullName>
    </recommendedName>
</protein>
<name>R1CYK9_9FIRM</name>
<accession>R1CYK9</accession>
<evidence type="ECO:0000313" key="2">
    <source>
        <dbReference type="Proteomes" id="UP000013378"/>
    </source>
</evidence>